<comment type="caution">
    <text evidence="2">The sequence shown here is derived from an EMBL/GenBank/DDBJ whole genome shotgun (WGS) entry which is preliminary data.</text>
</comment>
<feature type="region of interest" description="Disordered" evidence="1">
    <location>
        <begin position="1"/>
        <end position="34"/>
    </location>
</feature>
<accession>A0A409WYZ6</accession>
<name>A0A409WYZ6_9AGAR</name>
<gene>
    <name evidence="2" type="ORF">CVT24_007812</name>
</gene>
<reference evidence="2 3" key="1">
    <citation type="journal article" date="2018" name="Evol. Lett.">
        <title>Horizontal gene cluster transfer increased hallucinogenic mushroom diversity.</title>
        <authorList>
            <person name="Reynolds H.T."/>
            <person name="Vijayakumar V."/>
            <person name="Gluck-Thaler E."/>
            <person name="Korotkin H.B."/>
            <person name="Matheny P.B."/>
            <person name="Slot J.C."/>
        </authorList>
    </citation>
    <scope>NUCLEOTIDE SEQUENCE [LARGE SCALE GENOMIC DNA]</scope>
    <source>
        <strain evidence="2 3">2629</strain>
    </source>
</reference>
<sequence>MIDSSSFYVPSSSPPPPDIGLNIPSQSTQWPESMTTEEECHCKAQLAHWDVNGVVHPNLPAGCRRAIEILAGEEAEDGAPDASDSATVGSEKDTNVGASEAVEDAEGSGAEIGSDMAVVPAADGPTVVDDDAVAPEAPGDVVAPSMSGSSAQEASQGANQGSGGVVIGQAKGRGPGQEVIKRKLEDVDVDVARPKKEMVSRVF</sequence>
<dbReference type="AlphaFoldDB" id="A0A409WYZ6"/>
<dbReference type="OrthoDB" id="3118974at2759"/>
<evidence type="ECO:0000313" key="3">
    <source>
        <dbReference type="Proteomes" id="UP000284842"/>
    </source>
</evidence>
<feature type="compositionally biased region" description="Polar residues" evidence="1">
    <location>
        <begin position="23"/>
        <end position="34"/>
    </location>
</feature>
<dbReference type="EMBL" id="NHTK01004990">
    <property type="protein sequence ID" value="PPQ83753.1"/>
    <property type="molecule type" value="Genomic_DNA"/>
</dbReference>
<feature type="compositionally biased region" description="Low complexity" evidence="1">
    <location>
        <begin position="1"/>
        <end position="11"/>
    </location>
</feature>
<organism evidence="2 3">
    <name type="scientific">Panaeolus cyanescens</name>
    <dbReference type="NCBI Taxonomy" id="181874"/>
    <lineage>
        <taxon>Eukaryota</taxon>
        <taxon>Fungi</taxon>
        <taxon>Dikarya</taxon>
        <taxon>Basidiomycota</taxon>
        <taxon>Agaricomycotina</taxon>
        <taxon>Agaricomycetes</taxon>
        <taxon>Agaricomycetidae</taxon>
        <taxon>Agaricales</taxon>
        <taxon>Agaricineae</taxon>
        <taxon>Galeropsidaceae</taxon>
        <taxon>Panaeolus</taxon>
    </lineage>
</organism>
<evidence type="ECO:0000256" key="1">
    <source>
        <dbReference type="SAM" id="MobiDB-lite"/>
    </source>
</evidence>
<dbReference type="Proteomes" id="UP000284842">
    <property type="component" value="Unassembled WGS sequence"/>
</dbReference>
<keyword evidence="3" id="KW-1185">Reference proteome</keyword>
<feature type="compositionally biased region" description="Gly residues" evidence="1">
    <location>
        <begin position="160"/>
        <end position="175"/>
    </location>
</feature>
<feature type="compositionally biased region" description="Low complexity" evidence="1">
    <location>
        <begin position="147"/>
        <end position="159"/>
    </location>
</feature>
<feature type="region of interest" description="Disordered" evidence="1">
    <location>
        <begin position="74"/>
        <end position="179"/>
    </location>
</feature>
<dbReference type="InParanoid" id="A0A409WYZ6"/>
<evidence type="ECO:0000313" key="2">
    <source>
        <dbReference type="EMBL" id="PPQ83753.1"/>
    </source>
</evidence>
<protein>
    <submittedName>
        <fullName evidence="2">Uncharacterized protein</fullName>
    </submittedName>
</protein>
<proteinExistence type="predicted"/>